<feature type="domain" description="HTH cro/C1-type" evidence="1">
    <location>
        <begin position="8"/>
        <end position="38"/>
    </location>
</feature>
<dbReference type="Proteomes" id="UP000000346">
    <property type="component" value="Chromosome"/>
</dbReference>
<organism evidence="2 3">
    <name type="scientific">Acidilobus saccharovorans (strain DSM 16705 / JCM 18335 / VKM B-2471 / 345-15)</name>
    <dbReference type="NCBI Taxonomy" id="666510"/>
    <lineage>
        <taxon>Archaea</taxon>
        <taxon>Thermoproteota</taxon>
        <taxon>Thermoprotei</taxon>
        <taxon>Acidilobales</taxon>
        <taxon>Acidilobaceae</taxon>
        <taxon>Acidilobus</taxon>
    </lineage>
</organism>
<dbReference type="Pfam" id="PF01381">
    <property type="entry name" value="HTH_3"/>
    <property type="match status" value="1"/>
</dbReference>
<evidence type="ECO:0000259" key="1">
    <source>
        <dbReference type="PROSITE" id="PS50943"/>
    </source>
</evidence>
<reference evidence="2 3" key="1">
    <citation type="journal article" date="2010" name="Appl. Environ. Microbiol.">
        <title>The genome sequence of the crenarchaeon Acidilobus saccharovorans supports a new order, Acidilobales, and suggests an important ecological role in terrestrial acidic hot springs.</title>
        <authorList>
            <person name="Mardanov A.V."/>
            <person name="Svetlitchnyi V.A."/>
            <person name="Beletsky A.V."/>
            <person name="Prokofeva M.I."/>
            <person name="Bonch-Osmolovskaya E.A."/>
            <person name="Ravin N.V."/>
            <person name="Skryabin K.G."/>
        </authorList>
    </citation>
    <scope>NUCLEOTIDE SEQUENCE [LARGE SCALE GENOMIC DNA]</scope>
    <source>
        <strain evidence="3">DSM 16705 / JCM 18335 / VKM B-2471 / 345-15</strain>
    </source>
</reference>
<gene>
    <name evidence="2" type="ordered locus">ASAC_0888</name>
</gene>
<proteinExistence type="predicted"/>
<protein>
    <recommendedName>
        <fullName evidence="1">HTH cro/C1-type domain-containing protein</fullName>
    </recommendedName>
</protein>
<dbReference type="OrthoDB" id="45877at2157"/>
<evidence type="ECO:0000313" key="3">
    <source>
        <dbReference type="Proteomes" id="UP000000346"/>
    </source>
</evidence>
<dbReference type="InterPro" id="IPR001387">
    <property type="entry name" value="Cro/C1-type_HTH"/>
</dbReference>
<dbReference type="EMBL" id="CP001742">
    <property type="protein sequence ID" value="ADL19294.1"/>
    <property type="molecule type" value="Genomic_DNA"/>
</dbReference>
<dbReference type="InterPro" id="IPR010982">
    <property type="entry name" value="Lambda_DNA-bd_dom_sf"/>
</dbReference>
<dbReference type="eggNOG" id="arCOG05989">
    <property type="taxonomic scope" value="Archaea"/>
</dbReference>
<sequence>MASGRGVRQLAEELGVTPAAISKYLKGETHPSDRVLERAIESANPEEALEISRMVAAELLDGIDDYVNWSLERGVADPRLSVKLSEIAAKIGLASLSSRRLPEQVDEKVNP</sequence>
<dbReference type="Gene3D" id="1.10.260.40">
    <property type="entry name" value="lambda repressor-like DNA-binding domains"/>
    <property type="match status" value="1"/>
</dbReference>
<name>D9Q1V6_ACIS3</name>
<dbReference type="PROSITE" id="PS50943">
    <property type="entry name" value="HTH_CROC1"/>
    <property type="match status" value="1"/>
</dbReference>
<dbReference type="KEGG" id="asc:ASAC_0888"/>
<dbReference type="SUPFAM" id="SSF47413">
    <property type="entry name" value="lambda repressor-like DNA-binding domains"/>
    <property type="match status" value="1"/>
</dbReference>
<dbReference type="CDD" id="cd00093">
    <property type="entry name" value="HTH_XRE"/>
    <property type="match status" value="1"/>
</dbReference>
<dbReference type="InParanoid" id="D9Q1V6"/>
<dbReference type="AlphaFoldDB" id="D9Q1V6"/>
<dbReference type="HOGENOM" id="CLU_166553_0_0_2"/>
<dbReference type="GO" id="GO:0003677">
    <property type="term" value="F:DNA binding"/>
    <property type="evidence" value="ECO:0007669"/>
    <property type="project" value="InterPro"/>
</dbReference>
<accession>D9Q1V6</accession>
<evidence type="ECO:0000313" key="2">
    <source>
        <dbReference type="EMBL" id="ADL19294.1"/>
    </source>
</evidence>
<keyword evidence="3" id="KW-1185">Reference proteome</keyword>